<sequence length="39" mass="4552">MEFPSGQVASYTPLFQRKYIILVLFDSKRHYNSTNTSLV</sequence>
<reference evidence="1" key="1">
    <citation type="journal article" date="2021" name="Front. Microbiol.">
        <title>Cellular and Genomic Properties of Haloferax gibbonsii LR2-5, the Host of Euryarchaeal Virus HFTV1.</title>
        <authorList>
            <person name="Tittes C."/>
            <person name="Schwarzer S."/>
            <person name="Pfeiffer F."/>
            <person name="Dyall-Smith M."/>
            <person name="Rodriguez-Franco M."/>
            <person name="Oksanen H.M."/>
            <person name="Quax T.E.F."/>
        </authorList>
    </citation>
    <scope>NUCLEOTIDE SEQUENCE</scope>
    <source>
        <strain evidence="1">LR2-5</strain>
    </source>
</reference>
<name>A0A871BIX9_HALGI</name>
<dbReference type="AlphaFoldDB" id="A0A871BIX9"/>
<dbReference type="Proteomes" id="UP000663064">
    <property type="component" value="Chromosome"/>
</dbReference>
<evidence type="ECO:0000313" key="1">
    <source>
        <dbReference type="EMBL" id="QOS12756.1"/>
    </source>
</evidence>
<organism evidence="1 2">
    <name type="scientific">Haloferax gibbonsii</name>
    <dbReference type="NCBI Taxonomy" id="35746"/>
    <lineage>
        <taxon>Archaea</taxon>
        <taxon>Methanobacteriati</taxon>
        <taxon>Methanobacteriota</taxon>
        <taxon>Stenosarchaea group</taxon>
        <taxon>Halobacteria</taxon>
        <taxon>Halobacteriales</taxon>
        <taxon>Haloferacaceae</taxon>
        <taxon>Haloferax</taxon>
    </lineage>
</organism>
<accession>A0A871BIX9</accession>
<evidence type="ECO:0000313" key="2">
    <source>
        <dbReference type="Proteomes" id="UP000663064"/>
    </source>
</evidence>
<gene>
    <name evidence="1" type="ORF">HfgLR_13140</name>
</gene>
<protein>
    <submittedName>
        <fullName evidence="1">Uncharacterized protein</fullName>
    </submittedName>
</protein>
<proteinExistence type="predicted"/>
<dbReference type="EMBL" id="CP063205">
    <property type="protein sequence ID" value="QOS12756.1"/>
    <property type="molecule type" value="Genomic_DNA"/>
</dbReference>